<name>A0A0K2TDH2_LEPSM</name>
<dbReference type="AlphaFoldDB" id="A0A0K2TDH2"/>
<reference evidence="1" key="1">
    <citation type="submission" date="2014-05" db="EMBL/GenBank/DDBJ databases">
        <authorList>
            <person name="Chronopoulou M."/>
        </authorList>
    </citation>
    <scope>NUCLEOTIDE SEQUENCE</scope>
    <source>
        <tissue evidence="1">Whole organism</tissue>
    </source>
</reference>
<sequence length="44" mass="4911">MGFLCMCETRSINIPTEHPATPKSDQEGISVYAKEARAAYIYCN</sequence>
<protein>
    <submittedName>
        <fullName evidence="1">Uncharacterized protein</fullName>
    </submittedName>
</protein>
<dbReference type="EMBL" id="HACA01006276">
    <property type="protein sequence ID" value="CDW23637.1"/>
    <property type="molecule type" value="Transcribed_RNA"/>
</dbReference>
<accession>A0A0K2TDH2</accession>
<evidence type="ECO:0000313" key="1">
    <source>
        <dbReference type="EMBL" id="CDW23637.1"/>
    </source>
</evidence>
<organism evidence="1">
    <name type="scientific">Lepeophtheirus salmonis</name>
    <name type="common">Salmon louse</name>
    <name type="synonym">Caligus salmonis</name>
    <dbReference type="NCBI Taxonomy" id="72036"/>
    <lineage>
        <taxon>Eukaryota</taxon>
        <taxon>Metazoa</taxon>
        <taxon>Ecdysozoa</taxon>
        <taxon>Arthropoda</taxon>
        <taxon>Crustacea</taxon>
        <taxon>Multicrustacea</taxon>
        <taxon>Hexanauplia</taxon>
        <taxon>Copepoda</taxon>
        <taxon>Siphonostomatoida</taxon>
        <taxon>Caligidae</taxon>
        <taxon>Lepeophtheirus</taxon>
    </lineage>
</organism>
<proteinExistence type="predicted"/>